<organism evidence="7 8">
    <name type="scientific">Vitrella brassicaformis (strain CCMP3155)</name>
    <dbReference type="NCBI Taxonomy" id="1169540"/>
    <lineage>
        <taxon>Eukaryota</taxon>
        <taxon>Sar</taxon>
        <taxon>Alveolata</taxon>
        <taxon>Colpodellida</taxon>
        <taxon>Vitrellaceae</taxon>
        <taxon>Vitrella</taxon>
    </lineage>
</organism>
<dbReference type="OrthoDB" id="408303at2759"/>
<comment type="cofactor">
    <cofactor evidence="1">
        <name>Mg(2+)</name>
        <dbReference type="ChEBI" id="CHEBI:18420"/>
    </cofactor>
</comment>
<dbReference type="Gene3D" id="3.90.79.10">
    <property type="entry name" value="Nucleoside Triphosphate Pyrophosphohydrolase"/>
    <property type="match status" value="1"/>
</dbReference>
<keyword evidence="5" id="KW-0460">Magnesium</keyword>
<dbReference type="Pfam" id="PF00293">
    <property type="entry name" value="NUDIX"/>
    <property type="match status" value="1"/>
</dbReference>
<dbReference type="GO" id="GO:0005737">
    <property type="term" value="C:cytoplasm"/>
    <property type="evidence" value="ECO:0007669"/>
    <property type="project" value="TreeGrafter"/>
</dbReference>
<evidence type="ECO:0000259" key="6">
    <source>
        <dbReference type="Pfam" id="PF00293"/>
    </source>
</evidence>
<keyword evidence="4" id="KW-0378">Hydrolase</keyword>
<evidence type="ECO:0000313" key="8">
    <source>
        <dbReference type="Proteomes" id="UP000041254"/>
    </source>
</evidence>
<keyword evidence="8" id="KW-1185">Reference proteome</keyword>
<dbReference type="EMBL" id="CDMY01000887">
    <property type="protein sequence ID" value="CEM36360.1"/>
    <property type="molecule type" value="Genomic_DNA"/>
</dbReference>
<dbReference type="VEuPathDB" id="CryptoDB:Vbra_10460"/>
<evidence type="ECO:0000256" key="5">
    <source>
        <dbReference type="ARBA" id="ARBA00022842"/>
    </source>
</evidence>
<dbReference type="SUPFAM" id="SSF55811">
    <property type="entry name" value="Nudix"/>
    <property type="match status" value="1"/>
</dbReference>
<dbReference type="GO" id="GO:0046872">
    <property type="term" value="F:metal ion binding"/>
    <property type="evidence" value="ECO:0007669"/>
    <property type="project" value="UniProtKB-KW"/>
</dbReference>
<feature type="domain" description="Nudix hydrolase" evidence="6">
    <location>
        <begin position="28"/>
        <end position="146"/>
    </location>
</feature>
<protein>
    <recommendedName>
        <fullName evidence="6">Nudix hydrolase domain-containing protein</fullName>
    </recommendedName>
</protein>
<dbReference type="InterPro" id="IPR015797">
    <property type="entry name" value="NUDIX_hydrolase-like_dom_sf"/>
</dbReference>
<dbReference type="PANTHER" id="PTHR43758:SF2">
    <property type="entry name" value="OXIDIZED PURINE NUCLEOSIDE TRIPHOSPHATE HYDROLASE"/>
    <property type="match status" value="1"/>
</dbReference>
<evidence type="ECO:0000313" key="7">
    <source>
        <dbReference type="EMBL" id="CEM36360.1"/>
    </source>
</evidence>
<sequence>MNALDATSPATLSVDKRAITKVSLVILPLDITGKKLCLYFHKEGPHQGKYLGVWGSATKGETVLQAAHRILKDEASLESDAIVVVGMNSFIQPVDDEGSVEEWLEYSVVARGVRGTPKSTSALEPSWVDVEAIPYDKMWADDFHWFPPALQGTPFVAVWQFVNSQDNKMEQYDIRHVAQEELQRRTAAAEQLFL</sequence>
<name>A0A0G4GYT3_VITBC</name>
<dbReference type="InterPro" id="IPR000086">
    <property type="entry name" value="NUDIX_hydrolase_dom"/>
</dbReference>
<dbReference type="PhylomeDB" id="A0A0G4GYT3"/>
<proteinExistence type="inferred from homology"/>
<evidence type="ECO:0000256" key="1">
    <source>
        <dbReference type="ARBA" id="ARBA00001946"/>
    </source>
</evidence>
<evidence type="ECO:0000256" key="3">
    <source>
        <dbReference type="ARBA" id="ARBA00022723"/>
    </source>
</evidence>
<dbReference type="AlphaFoldDB" id="A0A0G4GYT3"/>
<dbReference type="PANTHER" id="PTHR43758">
    <property type="entry name" value="7,8-DIHYDRO-8-OXOGUANINE TRIPHOSPHATASE"/>
    <property type="match status" value="1"/>
</dbReference>
<reference evidence="7 8" key="1">
    <citation type="submission" date="2014-11" db="EMBL/GenBank/DDBJ databases">
        <authorList>
            <person name="Zhu J."/>
            <person name="Qi W."/>
            <person name="Song R."/>
        </authorList>
    </citation>
    <scope>NUCLEOTIDE SEQUENCE [LARGE SCALE GENOMIC DNA]</scope>
</reference>
<comment type="similarity">
    <text evidence="2">Belongs to the Nudix hydrolase family.</text>
</comment>
<dbReference type="Proteomes" id="UP000041254">
    <property type="component" value="Unassembled WGS sequence"/>
</dbReference>
<gene>
    <name evidence="7" type="ORF">Vbra_10460</name>
</gene>
<evidence type="ECO:0000256" key="2">
    <source>
        <dbReference type="ARBA" id="ARBA00005582"/>
    </source>
</evidence>
<dbReference type="GO" id="GO:0008413">
    <property type="term" value="F:8-oxo-7,8-dihydroguanosine triphosphate pyrophosphatase activity"/>
    <property type="evidence" value="ECO:0007669"/>
    <property type="project" value="TreeGrafter"/>
</dbReference>
<accession>A0A0G4GYT3</accession>
<keyword evidence="3" id="KW-0479">Metal-binding</keyword>
<dbReference type="GO" id="GO:0042262">
    <property type="term" value="P:DNA protection"/>
    <property type="evidence" value="ECO:0007669"/>
    <property type="project" value="TreeGrafter"/>
</dbReference>
<evidence type="ECO:0000256" key="4">
    <source>
        <dbReference type="ARBA" id="ARBA00022801"/>
    </source>
</evidence>
<dbReference type="STRING" id="1169540.A0A0G4GYT3"/>
<dbReference type="InParanoid" id="A0A0G4GYT3"/>